<reference evidence="9" key="1">
    <citation type="submission" date="2025-08" db="UniProtKB">
        <authorList>
            <consortium name="RefSeq"/>
        </authorList>
    </citation>
    <scope>IDENTIFICATION</scope>
    <source>
        <tissue evidence="9">Thorax and Abdomen</tissue>
    </source>
</reference>
<gene>
    <name evidence="9" type="primary">LOC107228246</name>
</gene>
<feature type="region of interest" description="Disordered" evidence="6">
    <location>
        <begin position="456"/>
        <end position="480"/>
    </location>
</feature>
<keyword evidence="5" id="KW-0175">Coiled coil</keyword>
<dbReference type="RefSeq" id="XP_015525122.1">
    <property type="nucleotide sequence ID" value="XM_015669636.2"/>
</dbReference>
<evidence type="ECO:0000313" key="8">
    <source>
        <dbReference type="Proteomes" id="UP000829291"/>
    </source>
</evidence>
<feature type="region of interest" description="Disordered" evidence="6">
    <location>
        <begin position="653"/>
        <end position="724"/>
    </location>
</feature>
<feature type="compositionally biased region" description="Basic and acidic residues" evidence="6">
    <location>
        <begin position="242"/>
        <end position="252"/>
    </location>
</feature>
<comment type="similarity">
    <text evidence="2">Belongs to the TPX2 family.</text>
</comment>
<dbReference type="KEGG" id="nlo:107228246"/>
<name>A0A6J0CES4_NEOLC</name>
<evidence type="ECO:0000256" key="2">
    <source>
        <dbReference type="ARBA" id="ARBA00005885"/>
    </source>
</evidence>
<comment type="subcellular location">
    <subcellularLocation>
        <location evidence="1">Cytoplasm</location>
        <location evidence="1">Cytoskeleton</location>
    </subcellularLocation>
</comment>
<evidence type="ECO:0000313" key="9">
    <source>
        <dbReference type="RefSeq" id="XP_015525122.1"/>
    </source>
</evidence>
<evidence type="ECO:0000256" key="3">
    <source>
        <dbReference type="ARBA" id="ARBA00022490"/>
    </source>
</evidence>
<proteinExistence type="inferred from homology"/>
<feature type="region of interest" description="Disordered" evidence="6">
    <location>
        <begin position="232"/>
        <end position="263"/>
    </location>
</feature>
<dbReference type="GO" id="GO:0005856">
    <property type="term" value="C:cytoskeleton"/>
    <property type="evidence" value="ECO:0007669"/>
    <property type="project" value="UniProtKB-SubCell"/>
</dbReference>
<feature type="compositionally biased region" description="Polar residues" evidence="6">
    <location>
        <begin position="464"/>
        <end position="480"/>
    </location>
</feature>
<evidence type="ECO:0000259" key="7">
    <source>
        <dbReference type="Pfam" id="PF06886"/>
    </source>
</evidence>
<feature type="domain" description="TPX2 C-terminal" evidence="7">
    <location>
        <begin position="734"/>
        <end position="808"/>
    </location>
</feature>
<dbReference type="GeneID" id="107228246"/>
<evidence type="ECO:0000256" key="6">
    <source>
        <dbReference type="SAM" id="MobiDB-lite"/>
    </source>
</evidence>
<dbReference type="OrthoDB" id="1684416at2759"/>
<accession>A0A6J0CES4</accession>
<dbReference type="Proteomes" id="UP000829291">
    <property type="component" value="Chromosome 2"/>
</dbReference>
<sequence length="821" mass="92343">MDGVWHLNAPQWTDFASSPQPLDDGYFDLEHEELEPQPVVKQFSCTAPSAELEETKGDTKAIKRMLKVPESNDSLIQDIEVAKLTPVKVVPKLRSKKNATIKETTYDNVLTEAMASLQLSARKNARRSHTIRSTPSKLTSTPMTTELKPLIKYKAIRSTPSNPIPAWIRRVQPSEKLRKCEKNIAVPTIEPCPTIEHVKTLDNLSVQDSQQTENAIIDNNVFVVQSEKKPADIDDPLNMKHIPADSKPKATEEVPNTAEEPKDVADFPINDKVKVIKDPAIGDKKNAIKLLPTEFESQAANNLLVNDATLENALPVPGCSKRASNISQQSCFSNKGHPARFSTCQLRRQSLIKYRRRSNKYVSMAEAISKFQTGTPKRFRSISSKNAKLGPVQKVRQVSVSATVPISPALRCKSRTRPTTILSHEEREQQELQELRKYSARGNMARANSLKSLAQNPAPRTVIRNRSVSSAHPPASTSTKICKSNMEDKVNREAVRIKVTVPTVVSTKEGVAVQDAEISNFGVPDITSAKSTTTKVMPFSFEMRNKELQKKKEKKIKELMNEEQNKTKGTFHARPVPIFKKPMLAVPKETNTAKHSTKPCPFSFENRDKNLLKKKENYIKTILEEDKKARIFQAKPIPEFKPVLVRGISKENISSGNKASNSAPSLPQKTRISTLPISKTGSRNCLLTKNNCSNQENQNPSVNSNAQSSQNYKSKEDKSKYEPKPIKVLSDHEFQLNTDKRAKERKEFDERIKQKEQEIEKLKKEAEAEKLKRTESEIAELRKMAEIQARPMPIYKPPVVIRSEKPLTEPQSPGWASKPKR</sequence>
<feature type="region of interest" description="Disordered" evidence="6">
    <location>
        <begin position="120"/>
        <end position="142"/>
    </location>
</feature>
<dbReference type="AlphaFoldDB" id="A0A6J0CES4"/>
<keyword evidence="3" id="KW-0963">Cytoplasm</keyword>
<evidence type="ECO:0000256" key="4">
    <source>
        <dbReference type="ARBA" id="ARBA00023212"/>
    </source>
</evidence>
<evidence type="ECO:0000256" key="5">
    <source>
        <dbReference type="SAM" id="Coils"/>
    </source>
</evidence>
<dbReference type="InterPro" id="IPR027329">
    <property type="entry name" value="TPX2_C"/>
</dbReference>
<feature type="compositionally biased region" description="Polar residues" evidence="6">
    <location>
        <begin position="131"/>
        <end position="142"/>
    </location>
</feature>
<keyword evidence="4" id="KW-0206">Cytoskeleton</keyword>
<feature type="compositionally biased region" description="Basic and acidic residues" evidence="6">
    <location>
        <begin position="713"/>
        <end position="724"/>
    </location>
</feature>
<protein>
    <submittedName>
        <fullName evidence="9">Targeting protein for Xklp2 homolog</fullName>
    </submittedName>
</protein>
<feature type="coiled-coil region" evidence="5">
    <location>
        <begin position="745"/>
        <end position="784"/>
    </location>
</feature>
<evidence type="ECO:0000256" key="1">
    <source>
        <dbReference type="ARBA" id="ARBA00004245"/>
    </source>
</evidence>
<dbReference type="InParanoid" id="A0A6J0CES4"/>
<keyword evidence="8" id="KW-1185">Reference proteome</keyword>
<feature type="compositionally biased region" description="Polar residues" evidence="6">
    <location>
        <begin position="653"/>
        <end position="712"/>
    </location>
</feature>
<organism evidence="9">
    <name type="scientific">Neodiprion lecontei</name>
    <name type="common">Redheaded pine sawfly</name>
    <dbReference type="NCBI Taxonomy" id="441921"/>
    <lineage>
        <taxon>Eukaryota</taxon>
        <taxon>Metazoa</taxon>
        <taxon>Ecdysozoa</taxon>
        <taxon>Arthropoda</taxon>
        <taxon>Hexapoda</taxon>
        <taxon>Insecta</taxon>
        <taxon>Pterygota</taxon>
        <taxon>Neoptera</taxon>
        <taxon>Endopterygota</taxon>
        <taxon>Hymenoptera</taxon>
        <taxon>Tenthredinoidea</taxon>
        <taxon>Diprionidae</taxon>
        <taxon>Diprioninae</taxon>
        <taxon>Neodiprion</taxon>
    </lineage>
</organism>
<dbReference type="Pfam" id="PF06886">
    <property type="entry name" value="TPX2"/>
    <property type="match status" value="1"/>
</dbReference>